<dbReference type="InterPro" id="IPR029045">
    <property type="entry name" value="ClpP/crotonase-like_dom_sf"/>
</dbReference>
<dbReference type="CDD" id="cd06558">
    <property type="entry name" value="crotonase-like"/>
    <property type="match status" value="1"/>
</dbReference>
<dbReference type="Proteomes" id="UP000643405">
    <property type="component" value="Unassembled WGS sequence"/>
</dbReference>
<dbReference type="RefSeq" id="WP_188166768.1">
    <property type="nucleotide sequence ID" value="NZ_JACVVX010000012.1"/>
</dbReference>
<gene>
    <name evidence="3" type="ORF">ICI42_22040</name>
</gene>
<dbReference type="InterPro" id="IPR014748">
    <property type="entry name" value="Enoyl-CoA_hydra_C"/>
</dbReference>
<name>A0A8J6U1U1_9HYPH</name>
<dbReference type="AlphaFoldDB" id="A0A8J6U1U1"/>
<dbReference type="Pfam" id="PF00378">
    <property type="entry name" value="ECH_1"/>
    <property type="match status" value="1"/>
</dbReference>
<proteinExistence type="inferred from homology"/>
<dbReference type="PANTHER" id="PTHR43459:SF1">
    <property type="entry name" value="EG:BACN32G11.4 PROTEIN"/>
    <property type="match status" value="1"/>
</dbReference>
<accession>A0A8J6U1U1</accession>
<reference evidence="3" key="1">
    <citation type="submission" date="2020-09" db="EMBL/GenBank/DDBJ databases">
        <title>Genome seq and assembly of Tianweitania sp.</title>
        <authorList>
            <person name="Chhetri G."/>
        </authorList>
    </citation>
    <scope>NUCLEOTIDE SEQUENCE</scope>
    <source>
        <strain evidence="3">Rool2</strain>
    </source>
</reference>
<keyword evidence="4" id="KW-1185">Reference proteome</keyword>
<dbReference type="PROSITE" id="PS00166">
    <property type="entry name" value="ENOYL_COA_HYDRATASE"/>
    <property type="match status" value="1"/>
</dbReference>
<evidence type="ECO:0000256" key="1">
    <source>
        <dbReference type="ARBA" id="ARBA00005254"/>
    </source>
</evidence>
<protein>
    <submittedName>
        <fullName evidence="3">Enoyl-CoA hydratase</fullName>
    </submittedName>
</protein>
<dbReference type="Gene3D" id="1.10.12.10">
    <property type="entry name" value="Lyase 2-enoyl-coa Hydratase, Chain A, domain 2"/>
    <property type="match status" value="1"/>
</dbReference>
<comment type="caution">
    <text evidence="3">The sequence shown here is derived from an EMBL/GenBank/DDBJ whole genome shotgun (WGS) entry which is preliminary data.</text>
</comment>
<dbReference type="InterPro" id="IPR018376">
    <property type="entry name" value="Enoyl-CoA_hyd/isom_CS"/>
</dbReference>
<dbReference type="InterPro" id="IPR001753">
    <property type="entry name" value="Enoyl-CoA_hydra/iso"/>
</dbReference>
<evidence type="ECO:0000313" key="4">
    <source>
        <dbReference type="Proteomes" id="UP000643405"/>
    </source>
</evidence>
<evidence type="ECO:0000313" key="3">
    <source>
        <dbReference type="EMBL" id="MBD0417326.1"/>
    </source>
</evidence>
<comment type="similarity">
    <text evidence="1 2">Belongs to the enoyl-CoA hydratase/isomerase family.</text>
</comment>
<dbReference type="SUPFAM" id="SSF52096">
    <property type="entry name" value="ClpP/crotonase"/>
    <property type="match status" value="1"/>
</dbReference>
<dbReference type="EMBL" id="JACVVX010000012">
    <property type="protein sequence ID" value="MBD0417326.1"/>
    <property type="molecule type" value="Genomic_DNA"/>
</dbReference>
<dbReference type="Gene3D" id="3.90.226.10">
    <property type="entry name" value="2-enoyl-CoA Hydratase, Chain A, domain 1"/>
    <property type="match status" value="1"/>
</dbReference>
<dbReference type="GO" id="GO:0003824">
    <property type="term" value="F:catalytic activity"/>
    <property type="evidence" value="ECO:0007669"/>
    <property type="project" value="InterPro"/>
</dbReference>
<organism evidence="3 4">
    <name type="scientific">Oryzicola mucosus</name>
    <dbReference type="NCBI Taxonomy" id="2767425"/>
    <lineage>
        <taxon>Bacteria</taxon>
        <taxon>Pseudomonadati</taxon>
        <taxon>Pseudomonadota</taxon>
        <taxon>Alphaproteobacteria</taxon>
        <taxon>Hyphomicrobiales</taxon>
        <taxon>Phyllobacteriaceae</taxon>
        <taxon>Oryzicola</taxon>
    </lineage>
</organism>
<evidence type="ECO:0000256" key="2">
    <source>
        <dbReference type="RuleBase" id="RU003707"/>
    </source>
</evidence>
<dbReference type="PANTHER" id="PTHR43459">
    <property type="entry name" value="ENOYL-COA HYDRATASE"/>
    <property type="match status" value="1"/>
</dbReference>
<sequence>MTQSYNIAVEDGIATVTLNRPEVLNAINDSIIFPLIEDLEKIAQDPAIRVVILTGAGRAFSAGGDVKAMKGNANPMSYEDRVGLLRRRHELSRVLYEFPKVTIAMVNGVAAGAGFALSLACDFRLAARSAKFVTSFVTVGFAGDFGGTYFLTRLLGPSKAKELFLTSEKLDAERALSLGIVSKVVEDDALVAETRAFARTFADGAVLAHGYIKRNFRAAETGTLQDVLDLEAFHQIRLAVSEDHTEAVNAFQEKRRPVFKGR</sequence>